<reference evidence="1 2" key="1">
    <citation type="submission" date="2014-04" db="EMBL/GenBank/DDBJ databases">
        <authorList>
            <consortium name="DOE Joint Genome Institute"/>
            <person name="Kuo A."/>
            <person name="Kohler A."/>
            <person name="Jargeat P."/>
            <person name="Nagy L.G."/>
            <person name="Floudas D."/>
            <person name="Copeland A."/>
            <person name="Barry K.W."/>
            <person name="Cichocki N."/>
            <person name="Veneault-Fourrey C."/>
            <person name="LaButti K."/>
            <person name="Lindquist E.A."/>
            <person name="Lipzen A."/>
            <person name="Lundell T."/>
            <person name="Morin E."/>
            <person name="Murat C."/>
            <person name="Sun H."/>
            <person name="Tunlid A."/>
            <person name="Henrissat B."/>
            <person name="Grigoriev I.V."/>
            <person name="Hibbett D.S."/>
            <person name="Martin F."/>
            <person name="Nordberg H.P."/>
            <person name="Cantor M.N."/>
            <person name="Hua S.X."/>
        </authorList>
    </citation>
    <scope>NUCLEOTIDE SEQUENCE [LARGE SCALE GENOMIC DNA]</scope>
    <source>
        <strain evidence="1 2">Ve08.2h10</strain>
    </source>
</reference>
<name>A0A0D0E3A6_9AGAM</name>
<dbReference type="HOGENOM" id="CLU_2997092_0_0_1"/>
<accession>A0A0D0E3A6</accession>
<dbReference type="EMBL" id="KN825048">
    <property type="protein sequence ID" value="KIK95334.1"/>
    <property type="molecule type" value="Genomic_DNA"/>
</dbReference>
<gene>
    <name evidence="1" type="ORF">PAXRUDRAFT_827137</name>
</gene>
<organism evidence="1 2">
    <name type="scientific">Paxillus rubicundulus Ve08.2h10</name>
    <dbReference type="NCBI Taxonomy" id="930991"/>
    <lineage>
        <taxon>Eukaryota</taxon>
        <taxon>Fungi</taxon>
        <taxon>Dikarya</taxon>
        <taxon>Basidiomycota</taxon>
        <taxon>Agaricomycotina</taxon>
        <taxon>Agaricomycetes</taxon>
        <taxon>Agaricomycetidae</taxon>
        <taxon>Boletales</taxon>
        <taxon>Paxilineae</taxon>
        <taxon>Paxillaceae</taxon>
        <taxon>Paxillus</taxon>
    </lineage>
</organism>
<evidence type="ECO:0000313" key="1">
    <source>
        <dbReference type="EMBL" id="KIK95334.1"/>
    </source>
</evidence>
<evidence type="ECO:0000313" key="2">
    <source>
        <dbReference type="Proteomes" id="UP000054538"/>
    </source>
</evidence>
<reference evidence="2" key="2">
    <citation type="submission" date="2015-01" db="EMBL/GenBank/DDBJ databases">
        <title>Evolutionary Origins and Diversification of the Mycorrhizal Mutualists.</title>
        <authorList>
            <consortium name="DOE Joint Genome Institute"/>
            <consortium name="Mycorrhizal Genomics Consortium"/>
            <person name="Kohler A."/>
            <person name="Kuo A."/>
            <person name="Nagy L.G."/>
            <person name="Floudas D."/>
            <person name="Copeland A."/>
            <person name="Barry K.W."/>
            <person name="Cichocki N."/>
            <person name="Veneault-Fourrey C."/>
            <person name="LaButti K."/>
            <person name="Lindquist E.A."/>
            <person name="Lipzen A."/>
            <person name="Lundell T."/>
            <person name="Morin E."/>
            <person name="Murat C."/>
            <person name="Riley R."/>
            <person name="Ohm R."/>
            <person name="Sun H."/>
            <person name="Tunlid A."/>
            <person name="Henrissat B."/>
            <person name="Grigoriev I.V."/>
            <person name="Hibbett D.S."/>
            <person name="Martin F."/>
        </authorList>
    </citation>
    <scope>NUCLEOTIDE SEQUENCE [LARGE SCALE GENOMIC DNA]</scope>
    <source>
        <strain evidence="2">Ve08.2h10</strain>
    </source>
</reference>
<dbReference type="Proteomes" id="UP000054538">
    <property type="component" value="Unassembled WGS sequence"/>
</dbReference>
<keyword evidence="2" id="KW-1185">Reference proteome</keyword>
<sequence>MGPFFPQQLFPPSPVPLLRNLVVPAKIAIKKEHLEALPQPRAFHPGPRTQRSFLAGC</sequence>
<proteinExistence type="predicted"/>
<dbReference type="AlphaFoldDB" id="A0A0D0E3A6"/>
<protein>
    <submittedName>
        <fullName evidence="1">Uncharacterized protein</fullName>
    </submittedName>
</protein>
<dbReference type="InParanoid" id="A0A0D0E3A6"/>